<dbReference type="AlphaFoldDB" id="A0A0E9PCT8"/>
<reference evidence="1" key="1">
    <citation type="submission" date="2014-11" db="EMBL/GenBank/DDBJ databases">
        <authorList>
            <person name="Amaro Gonzalez C."/>
        </authorList>
    </citation>
    <scope>NUCLEOTIDE SEQUENCE</scope>
</reference>
<sequence>MIELASGSEWWLGKILFKFREILAPFGEVFGDTSGHLLIKHVKLYCFVQSTPIFFLLL</sequence>
<reference evidence="1" key="2">
    <citation type="journal article" date="2015" name="Fish Shellfish Immunol.">
        <title>Early steps in the European eel (Anguilla anguilla)-Vibrio vulnificus interaction in the gills: Role of the RtxA13 toxin.</title>
        <authorList>
            <person name="Callol A."/>
            <person name="Pajuelo D."/>
            <person name="Ebbesson L."/>
            <person name="Teles M."/>
            <person name="MacKenzie S."/>
            <person name="Amaro C."/>
        </authorList>
    </citation>
    <scope>NUCLEOTIDE SEQUENCE</scope>
</reference>
<name>A0A0E9PCT8_ANGAN</name>
<proteinExistence type="predicted"/>
<accession>A0A0E9PCT8</accession>
<organism evidence="1">
    <name type="scientific">Anguilla anguilla</name>
    <name type="common">European freshwater eel</name>
    <name type="synonym">Muraena anguilla</name>
    <dbReference type="NCBI Taxonomy" id="7936"/>
    <lineage>
        <taxon>Eukaryota</taxon>
        <taxon>Metazoa</taxon>
        <taxon>Chordata</taxon>
        <taxon>Craniata</taxon>
        <taxon>Vertebrata</taxon>
        <taxon>Euteleostomi</taxon>
        <taxon>Actinopterygii</taxon>
        <taxon>Neopterygii</taxon>
        <taxon>Teleostei</taxon>
        <taxon>Anguilliformes</taxon>
        <taxon>Anguillidae</taxon>
        <taxon>Anguilla</taxon>
    </lineage>
</organism>
<dbReference type="EMBL" id="GBXM01106722">
    <property type="protein sequence ID" value="JAH01855.1"/>
    <property type="molecule type" value="Transcribed_RNA"/>
</dbReference>
<evidence type="ECO:0000313" key="1">
    <source>
        <dbReference type="EMBL" id="JAH01855.1"/>
    </source>
</evidence>
<protein>
    <submittedName>
        <fullName evidence="1">Uncharacterized protein</fullName>
    </submittedName>
</protein>